<dbReference type="Pfam" id="PF00472">
    <property type="entry name" value="RF-1"/>
    <property type="match status" value="1"/>
</dbReference>
<dbReference type="GO" id="GO:0005737">
    <property type="term" value="C:cytoplasm"/>
    <property type="evidence" value="ECO:0007669"/>
    <property type="project" value="UniProtKB-ARBA"/>
</dbReference>
<dbReference type="SMART" id="SM00937">
    <property type="entry name" value="PCRF"/>
    <property type="match status" value="1"/>
</dbReference>
<dbReference type="InterPro" id="IPR005139">
    <property type="entry name" value="PCRF"/>
</dbReference>
<dbReference type="SUPFAM" id="SSF75620">
    <property type="entry name" value="Release factor"/>
    <property type="match status" value="1"/>
</dbReference>
<reference evidence="3" key="1">
    <citation type="submission" date="2021-01" db="EMBL/GenBank/DDBJ databases">
        <authorList>
            <person name="Corre E."/>
            <person name="Pelletier E."/>
            <person name="Niang G."/>
            <person name="Scheremetjew M."/>
            <person name="Finn R."/>
            <person name="Kale V."/>
            <person name="Holt S."/>
            <person name="Cochrane G."/>
            <person name="Meng A."/>
            <person name="Brown T."/>
            <person name="Cohen L."/>
        </authorList>
    </citation>
    <scope>NUCLEOTIDE SEQUENCE</scope>
    <source>
        <strain evidence="3">DIVA3 518/3/11/1/6</strain>
    </source>
</reference>
<proteinExistence type="inferred from homology"/>
<dbReference type="PROSITE" id="PS00745">
    <property type="entry name" value="RF_PROK_I"/>
    <property type="match status" value="1"/>
</dbReference>
<name>A0A7S4MN55_9EUKA</name>
<dbReference type="AlphaFoldDB" id="A0A7S4MN55"/>
<gene>
    <name evidence="3" type="ORF">VSP0166_LOCUS13843</name>
</gene>
<evidence type="ECO:0000259" key="2">
    <source>
        <dbReference type="PROSITE" id="PS00745"/>
    </source>
</evidence>
<dbReference type="InterPro" id="IPR000352">
    <property type="entry name" value="Pep_chain_release_fac_I"/>
</dbReference>
<dbReference type="Gene3D" id="3.30.70.1660">
    <property type="match status" value="1"/>
</dbReference>
<dbReference type="Gene3D" id="3.30.160.20">
    <property type="match status" value="1"/>
</dbReference>
<feature type="domain" description="Prokaryotic-type class I peptide chain release factors" evidence="2">
    <location>
        <begin position="243"/>
        <end position="259"/>
    </location>
</feature>
<evidence type="ECO:0000256" key="1">
    <source>
        <dbReference type="ARBA" id="ARBA00010835"/>
    </source>
</evidence>
<dbReference type="GO" id="GO:0003747">
    <property type="term" value="F:translation release factor activity"/>
    <property type="evidence" value="ECO:0007669"/>
    <property type="project" value="InterPro"/>
</dbReference>
<evidence type="ECO:0000313" key="3">
    <source>
        <dbReference type="EMBL" id="CAE2232380.1"/>
    </source>
</evidence>
<dbReference type="Pfam" id="PF03462">
    <property type="entry name" value="PCRF"/>
    <property type="match status" value="1"/>
</dbReference>
<comment type="similarity">
    <text evidence="1">Belongs to the prokaryotic/mitochondrial release factor family.</text>
</comment>
<accession>A0A7S4MN55</accession>
<dbReference type="EMBL" id="HBKP01019540">
    <property type="protein sequence ID" value="CAE2232380.1"/>
    <property type="molecule type" value="Transcribed_RNA"/>
</dbReference>
<dbReference type="PANTHER" id="PTHR43116">
    <property type="entry name" value="PEPTIDE CHAIN RELEASE FACTOR 2"/>
    <property type="match status" value="1"/>
</dbReference>
<sequence>MLCLVRSCAAGRFFVRSYTSPVGSAALETLQELYSECNSLKDRLESVVASLKLGKNNNNFLQTKEYHLESVQSIVSQCDLLFEIQKDDDIASESSQFIESELESIRNKLDSLDLSTYLDSEEELGDALIYLTTGVGGDDSSDWTSMLKQMYEKWGELKGHEVNEIEVSEATHGIRNACIQICGENVYGLLKRETGVHRLVRISPFNAQGKRQTSFASVTVAPSIKDEISVQIRPSDIRIETKRASGPGGQHVNTTDSAVRITHIPTGITASASTKSQARNKKLALDVLKSRVYEHEKQLRGSGSSELKSSIDQQNWGSQIRNYVLHPYQTVTDLRTRQTSPQPHLVLNGTKLDLFLYSGIKSSVQTAPI</sequence>
<protein>
    <recommendedName>
        <fullName evidence="2">Prokaryotic-type class I peptide chain release factors domain-containing protein</fullName>
    </recommendedName>
</protein>
<dbReference type="InterPro" id="IPR045853">
    <property type="entry name" value="Pep_chain_release_fac_I_sf"/>
</dbReference>
<organism evidence="3">
    <name type="scientific">Vannella robusta</name>
    <dbReference type="NCBI Taxonomy" id="1487602"/>
    <lineage>
        <taxon>Eukaryota</taxon>
        <taxon>Amoebozoa</taxon>
        <taxon>Discosea</taxon>
        <taxon>Flabellinia</taxon>
        <taxon>Vannellidae</taxon>
        <taxon>Vannella</taxon>
    </lineage>
</organism>
<dbReference type="PANTHER" id="PTHR43116:SF3">
    <property type="entry name" value="CLASS I PEPTIDE CHAIN RELEASE FACTOR"/>
    <property type="match status" value="1"/>
</dbReference>